<evidence type="ECO:0000313" key="1">
    <source>
        <dbReference type="EMBL" id="MBM6818281.1"/>
    </source>
</evidence>
<dbReference type="PANTHER" id="PTHR43649:SF12">
    <property type="entry name" value="DIACETYLCHITOBIOSE BINDING PROTEIN DASA"/>
    <property type="match status" value="1"/>
</dbReference>
<reference evidence="1 2" key="1">
    <citation type="journal article" date="2021" name="Sci. Rep.">
        <title>The distribution of antibiotic resistance genes in chicken gut microbiota commensals.</title>
        <authorList>
            <person name="Juricova H."/>
            <person name="Matiasovicova J."/>
            <person name="Kubasova T."/>
            <person name="Cejkova D."/>
            <person name="Rychlik I."/>
        </authorList>
    </citation>
    <scope>NUCLEOTIDE SEQUENCE [LARGE SCALE GENOMIC DNA]</scope>
    <source>
        <strain evidence="1 2">An435</strain>
    </source>
</reference>
<dbReference type="Proteomes" id="UP000767334">
    <property type="component" value="Unassembled WGS sequence"/>
</dbReference>
<dbReference type="PANTHER" id="PTHR43649">
    <property type="entry name" value="ARABINOSE-BINDING PROTEIN-RELATED"/>
    <property type="match status" value="1"/>
</dbReference>
<proteinExistence type="predicted"/>
<protein>
    <submittedName>
        <fullName evidence="1">Carbohydrate ABC transporter substrate-binding protein</fullName>
    </submittedName>
</protein>
<feature type="non-terminal residue" evidence="1">
    <location>
        <position position="1"/>
    </location>
</feature>
<dbReference type="Pfam" id="PF01547">
    <property type="entry name" value="SBP_bac_1"/>
    <property type="match status" value="1"/>
</dbReference>
<gene>
    <name evidence="1" type="ORF">H6A19_02810</name>
</gene>
<accession>A0ABS2FD86</accession>
<keyword evidence="2" id="KW-1185">Reference proteome</keyword>
<name>A0ABS2FD86_9CLOT</name>
<dbReference type="InterPro" id="IPR050490">
    <property type="entry name" value="Bact_solute-bd_prot1"/>
</dbReference>
<evidence type="ECO:0000313" key="2">
    <source>
        <dbReference type="Proteomes" id="UP000767334"/>
    </source>
</evidence>
<dbReference type="EMBL" id="JACJLL010000010">
    <property type="protein sequence ID" value="MBM6818281.1"/>
    <property type="molecule type" value="Genomic_DNA"/>
</dbReference>
<dbReference type="Gene3D" id="3.40.190.10">
    <property type="entry name" value="Periplasmic binding protein-like II"/>
    <property type="match status" value="2"/>
</dbReference>
<comment type="caution">
    <text evidence="1">The sequence shown here is derived from an EMBL/GenBank/DDBJ whole genome shotgun (WGS) entry which is preliminary data.</text>
</comment>
<organism evidence="1 2">
    <name type="scientific">Clostridium saudiense</name>
    <dbReference type="NCBI Taxonomy" id="1414720"/>
    <lineage>
        <taxon>Bacteria</taxon>
        <taxon>Bacillati</taxon>
        <taxon>Bacillota</taxon>
        <taxon>Clostridia</taxon>
        <taxon>Eubacteriales</taxon>
        <taxon>Clostridiaceae</taxon>
        <taxon>Clostridium</taxon>
    </lineage>
</organism>
<sequence length="301" mass="35186">YNYDMGVGADSRLYCLNSSITWQGVIYNKKIFEKANIEKLPTTIKELFQVCEKVKALGVTPIAINYRQSWTMNLWVDIIPHLFDDNFSKDAVLGTKTILNSESGMYKSLNLVREIVERGYCEEDLLNYDWQQFKNDMNDGKIAMTIWNSDFINQLEDMGMDKDDIGMFPIPETKIIKIYGDYKFAVSKKSDNPEVAKEFLKYIFEESRYAKAVNNISPLKEESDSKDNFESMKEYGVPVEFYSDFVRKQSVYDAKLEEEYLRLKNINGLNGSFVQKYITEDNIDNLINEIENKWKESIQKR</sequence>
<dbReference type="InterPro" id="IPR006059">
    <property type="entry name" value="SBP"/>
</dbReference>
<dbReference type="RefSeq" id="WP_204571853.1">
    <property type="nucleotide sequence ID" value="NZ_JACJLL010000010.1"/>
</dbReference>
<dbReference type="SUPFAM" id="SSF53850">
    <property type="entry name" value="Periplasmic binding protein-like II"/>
    <property type="match status" value="1"/>
</dbReference>